<reference evidence="3" key="3">
    <citation type="submission" date="2021-05" db="UniProtKB">
        <authorList>
            <consortium name="EnsemblPlants"/>
        </authorList>
    </citation>
    <scope>IDENTIFICATION</scope>
    <source>
        <strain evidence="3">cv. B73</strain>
    </source>
</reference>
<organism evidence="3 4">
    <name type="scientific">Zea mays</name>
    <name type="common">Maize</name>
    <dbReference type="NCBI Taxonomy" id="4577"/>
    <lineage>
        <taxon>Eukaryota</taxon>
        <taxon>Viridiplantae</taxon>
        <taxon>Streptophyta</taxon>
        <taxon>Embryophyta</taxon>
        <taxon>Tracheophyta</taxon>
        <taxon>Spermatophyta</taxon>
        <taxon>Magnoliopsida</taxon>
        <taxon>Liliopsida</taxon>
        <taxon>Poales</taxon>
        <taxon>Poaceae</taxon>
        <taxon>PACMAD clade</taxon>
        <taxon>Panicoideae</taxon>
        <taxon>Andropogonodae</taxon>
        <taxon>Andropogoneae</taxon>
        <taxon>Tripsacinae</taxon>
        <taxon>Zea</taxon>
    </lineage>
</organism>
<protein>
    <submittedName>
        <fullName evidence="3">Uncharacterized protein</fullName>
    </submittedName>
</protein>
<keyword evidence="4" id="KW-1185">Reference proteome</keyword>
<evidence type="ECO:0000313" key="4">
    <source>
        <dbReference type="Proteomes" id="UP000007305"/>
    </source>
</evidence>
<feature type="region of interest" description="Disordered" evidence="1">
    <location>
        <begin position="146"/>
        <end position="166"/>
    </location>
</feature>
<evidence type="ECO:0000256" key="1">
    <source>
        <dbReference type="SAM" id="MobiDB-lite"/>
    </source>
</evidence>
<sequence length="166" mass="17912">MAAVAMSPDLALFLTALLLLALAGARPGAAATTDSSTICDTAECGKGTCSEVPGILPVVMASYKCTCDPGWSQPKLLNLTVLPFMPCIIPDCKYLYSRLNLELVLRATVHASVLLLSLLDACRHLRLLVLQLQPLLIERNTPHGPLRDHRLRPGRVQEGPGLQLHL</sequence>
<reference evidence="4" key="1">
    <citation type="submission" date="2015-12" db="EMBL/GenBank/DDBJ databases">
        <title>Update maize B73 reference genome by single molecule sequencing technologies.</title>
        <authorList>
            <consortium name="Maize Genome Sequencing Project"/>
            <person name="Ware D."/>
        </authorList>
    </citation>
    <scope>NUCLEOTIDE SEQUENCE [LARGE SCALE GENOMIC DNA]</scope>
    <source>
        <strain evidence="4">cv. B73</strain>
    </source>
</reference>
<proteinExistence type="evidence at protein level"/>
<evidence type="ECO:0007829" key="5">
    <source>
        <dbReference type="PeptideAtlas" id="A0A804LZJ9"/>
    </source>
</evidence>
<name>A0A804LZJ9_MAIZE</name>
<dbReference type="PANTHER" id="PTHR33881:SF19">
    <property type="entry name" value="OS10G0419700 PROTEIN"/>
    <property type="match status" value="1"/>
</dbReference>
<evidence type="ECO:0000313" key="3">
    <source>
        <dbReference type="EnsemblPlants" id="Zm00001eb047800_P002"/>
    </source>
</evidence>
<dbReference type="AlphaFoldDB" id="A0A804LZJ9"/>
<feature type="chain" id="PRO_5032789662" evidence="2">
    <location>
        <begin position="31"/>
        <end position="166"/>
    </location>
</feature>
<reference evidence="3" key="2">
    <citation type="submission" date="2019-07" db="EMBL/GenBank/DDBJ databases">
        <authorList>
            <person name="Seetharam A."/>
            <person name="Woodhouse M."/>
            <person name="Cannon E."/>
        </authorList>
    </citation>
    <scope>NUCLEOTIDE SEQUENCE [LARGE SCALE GENOMIC DNA]</scope>
    <source>
        <strain evidence="3">cv. B73</strain>
    </source>
</reference>
<evidence type="ECO:0000256" key="2">
    <source>
        <dbReference type="SAM" id="SignalP"/>
    </source>
</evidence>
<dbReference type="Gramene" id="Zm00001eb047800_T002">
    <property type="protein sequence ID" value="Zm00001eb047800_P002"/>
    <property type="gene ID" value="Zm00001eb047800"/>
</dbReference>
<keyword evidence="2" id="KW-0732">Signal</keyword>
<feature type="signal peptide" evidence="2">
    <location>
        <begin position="1"/>
        <end position="30"/>
    </location>
</feature>
<keyword evidence="5" id="KW-1267">Proteomics identification</keyword>
<gene>
    <name evidence="3" type="primary">LOC100279121</name>
</gene>
<dbReference type="EnsemblPlants" id="Zm00001eb047800_T002">
    <property type="protein sequence ID" value="Zm00001eb047800_P002"/>
    <property type="gene ID" value="Zm00001eb047800"/>
</dbReference>
<dbReference type="OrthoDB" id="679375at2759"/>
<dbReference type="Proteomes" id="UP000007305">
    <property type="component" value="Chromosome 1"/>
</dbReference>
<accession>A0A804LZJ9</accession>
<dbReference type="PANTHER" id="PTHR33881">
    <property type="entry name" value="NEUROGENIC LOCUS NOTCH-LIKE PROTEIN"/>
    <property type="match status" value="1"/>
</dbReference>